<dbReference type="EMBL" id="JAQQBS010001425">
    <property type="protein sequence ID" value="KAK0157543.1"/>
    <property type="molecule type" value="Genomic_DNA"/>
</dbReference>
<reference evidence="1" key="2">
    <citation type="submission" date="2023-03" db="EMBL/GenBank/DDBJ databases">
        <authorList>
            <person name="Inwood S.N."/>
            <person name="Skelly J.G."/>
            <person name="Guhlin J."/>
            <person name="Harrop T.W.R."/>
            <person name="Goldson S.G."/>
            <person name="Dearden P.K."/>
        </authorList>
    </citation>
    <scope>NUCLEOTIDE SEQUENCE</scope>
    <source>
        <strain evidence="1">Irish</strain>
        <tissue evidence="1">Whole body</tissue>
    </source>
</reference>
<reference evidence="1" key="1">
    <citation type="journal article" date="2023" name="bioRxiv">
        <title>Scaffold-level genome assemblies of two parasitoid biocontrol wasps reveal the parthenogenesis mechanism and an associated novel virus.</title>
        <authorList>
            <person name="Inwood S."/>
            <person name="Skelly J."/>
            <person name="Guhlin J."/>
            <person name="Harrop T."/>
            <person name="Goldson S."/>
            <person name="Dearden P."/>
        </authorList>
    </citation>
    <scope>NUCLEOTIDE SEQUENCE</scope>
    <source>
        <strain evidence="1">Irish</strain>
        <tissue evidence="1">Whole body</tissue>
    </source>
</reference>
<keyword evidence="2" id="KW-1185">Reference proteome</keyword>
<dbReference type="AlphaFoldDB" id="A0AA39F054"/>
<gene>
    <name evidence="1" type="ORF">PV328_011272</name>
</gene>
<name>A0AA39F054_9HYME</name>
<evidence type="ECO:0000313" key="2">
    <source>
        <dbReference type="Proteomes" id="UP001168990"/>
    </source>
</evidence>
<accession>A0AA39F054</accession>
<protein>
    <submittedName>
        <fullName evidence="1">Uncharacterized protein</fullName>
    </submittedName>
</protein>
<comment type="caution">
    <text evidence="1">The sequence shown here is derived from an EMBL/GenBank/DDBJ whole genome shotgun (WGS) entry which is preliminary data.</text>
</comment>
<proteinExistence type="predicted"/>
<sequence>MASIRHIEDFVVKKTGIITVVNNGLAAIDVRMVSNISMVTIYETMDVKYENKDLKIIRANLPKPSIVPKIVAIEVFETTLISRATKPLLISIIDGKIVSSGE</sequence>
<organism evidence="1 2">
    <name type="scientific">Microctonus aethiopoides</name>
    <dbReference type="NCBI Taxonomy" id="144406"/>
    <lineage>
        <taxon>Eukaryota</taxon>
        <taxon>Metazoa</taxon>
        <taxon>Ecdysozoa</taxon>
        <taxon>Arthropoda</taxon>
        <taxon>Hexapoda</taxon>
        <taxon>Insecta</taxon>
        <taxon>Pterygota</taxon>
        <taxon>Neoptera</taxon>
        <taxon>Endopterygota</taxon>
        <taxon>Hymenoptera</taxon>
        <taxon>Apocrita</taxon>
        <taxon>Ichneumonoidea</taxon>
        <taxon>Braconidae</taxon>
        <taxon>Euphorinae</taxon>
        <taxon>Microctonus</taxon>
    </lineage>
</organism>
<evidence type="ECO:0000313" key="1">
    <source>
        <dbReference type="EMBL" id="KAK0157543.1"/>
    </source>
</evidence>
<dbReference type="Proteomes" id="UP001168990">
    <property type="component" value="Unassembled WGS sequence"/>
</dbReference>